<dbReference type="InterPro" id="IPR036343">
    <property type="entry name" value="GluRdtase_N_sf"/>
</dbReference>
<reference evidence="11" key="1">
    <citation type="submission" date="2016-10" db="EMBL/GenBank/DDBJ databases">
        <authorList>
            <person name="de Groot N.N."/>
        </authorList>
    </citation>
    <scope>NUCLEOTIDE SEQUENCE</scope>
</reference>
<feature type="domain" description="Glutamyl-tRNA reductase N-terminal" evidence="10">
    <location>
        <begin position="7"/>
        <end position="158"/>
    </location>
</feature>
<feature type="domain" description="Tetrapyrrole biosynthesis glutamyl-tRNA reductase dimerisation" evidence="8">
    <location>
        <begin position="323"/>
        <end position="407"/>
    </location>
</feature>
<dbReference type="Gene3D" id="3.30.460.30">
    <property type="entry name" value="Glutamyl-tRNA reductase, N-terminal domain"/>
    <property type="match status" value="1"/>
</dbReference>
<dbReference type="PROSITE" id="PS00747">
    <property type="entry name" value="GLUTR"/>
    <property type="match status" value="1"/>
</dbReference>
<dbReference type="InterPro" id="IPR006151">
    <property type="entry name" value="Shikm_DH/Glu-tRNA_Rdtase"/>
</dbReference>
<keyword evidence="6" id="KW-0627">Porphyrin biosynthesis</keyword>
<evidence type="ECO:0000313" key="11">
    <source>
        <dbReference type="EMBL" id="SFV54806.1"/>
    </source>
</evidence>
<gene>
    <name evidence="11" type="ORF">MNB_SUP05-5-316</name>
</gene>
<dbReference type="UniPathway" id="UPA00251">
    <property type="reaction ID" value="UER00316"/>
</dbReference>
<dbReference type="InterPro" id="IPR018214">
    <property type="entry name" value="GluRdtase_CS"/>
</dbReference>
<dbReference type="HAMAP" id="MF_00087">
    <property type="entry name" value="Glu_tRNA_reductase"/>
    <property type="match status" value="1"/>
</dbReference>
<dbReference type="SUPFAM" id="SSF69742">
    <property type="entry name" value="Glutamyl tRNA-reductase catalytic, N-terminal domain"/>
    <property type="match status" value="1"/>
</dbReference>
<dbReference type="InterPro" id="IPR036291">
    <property type="entry name" value="NAD(P)-bd_dom_sf"/>
</dbReference>
<dbReference type="InterPro" id="IPR015895">
    <property type="entry name" value="4pyrrol_synth_GluRdtase_N"/>
</dbReference>
<dbReference type="InterPro" id="IPR015896">
    <property type="entry name" value="4pyrrol_synth_GluRdtase_dimer"/>
</dbReference>
<dbReference type="EMBL" id="FPHJ01000014">
    <property type="protein sequence ID" value="SFV54806.1"/>
    <property type="molecule type" value="Genomic_DNA"/>
</dbReference>
<dbReference type="GO" id="GO:0019353">
    <property type="term" value="P:protoporphyrinogen IX biosynthetic process from glutamate"/>
    <property type="evidence" value="ECO:0007669"/>
    <property type="project" value="TreeGrafter"/>
</dbReference>
<feature type="domain" description="Quinate/shikimate 5-dehydrogenase/glutamyl-tRNA reductase" evidence="9">
    <location>
        <begin position="173"/>
        <end position="309"/>
    </location>
</feature>
<sequence>MTIAILSVNHNKAPIDIREKVVFAPDKLTEFIQNLNAQKNILSNVILSTCNRSEVYINTAENDVENIEKTLIDWFAKIHNLEQKNLNEFLDFLVEEEAIKHIFSVASGLDSLVLGEPQILGQLKEAYQTSKNINGLDKDLEYLFQQSFRVAKTIRTNTKIGANSVSVAYCSVKLAEKIFSDLSQQNALLIGAGEMIELCAKHLQDKNIKKIIIANRTTEKAQLIANKYKNSEVIILNELSNKSHQADIIISSTASPIPIIGKGLIEKNLKKRKNKPIFILDIAVPRDVESEVGDLSNTYLYTIDDLTQIVEQNTKSRQQEKEQAVEMVNLETQKFLSQVDSLFSEELIKKYRQYANEIRDKTLKNAIKDIDNGKDINEVLKKTVEQLTNRLIHHPSKVLREKHYDENFQKIAKTLLIQ</sequence>
<dbReference type="SUPFAM" id="SSF51735">
    <property type="entry name" value="NAD(P)-binding Rossmann-fold domains"/>
    <property type="match status" value="1"/>
</dbReference>
<organism evidence="11">
    <name type="scientific">hydrothermal vent metagenome</name>
    <dbReference type="NCBI Taxonomy" id="652676"/>
    <lineage>
        <taxon>unclassified sequences</taxon>
        <taxon>metagenomes</taxon>
        <taxon>ecological metagenomes</taxon>
    </lineage>
</organism>
<dbReference type="PIRSF" id="PIRSF000445">
    <property type="entry name" value="4pyrrol_synth_GluRdtase"/>
    <property type="match status" value="1"/>
</dbReference>
<evidence type="ECO:0000259" key="8">
    <source>
        <dbReference type="Pfam" id="PF00745"/>
    </source>
</evidence>
<dbReference type="NCBIfam" id="TIGR01035">
    <property type="entry name" value="hemA"/>
    <property type="match status" value="1"/>
</dbReference>
<dbReference type="PANTHER" id="PTHR43013:SF1">
    <property type="entry name" value="GLUTAMYL-TRNA REDUCTASE"/>
    <property type="match status" value="1"/>
</dbReference>
<comment type="catalytic activity">
    <reaction evidence="7">
        <text>(S)-4-amino-5-oxopentanoate + tRNA(Glu) + NADP(+) = L-glutamyl-tRNA(Glu) + NADPH + H(+)</text>
        <dbReference type="Rhea" id="RHEA:12344"/>
        <dbReference type="Rhea" id="RHEA-COMP:9663"/>
        <dbReference type="Rhea" id="RHEA-COMP:9680"/>
        <dbReference type="ChEBI" id="CHEBI:15378"/>
        <dbReference type="ChEBI" id="CHEBI:57501"/>
        <dbReference type="ChEBI" id="CHEBI:57783"/>
        <dbReference type="ChEBI" id="CHEBI:58349"/>
        <dbReference type="ChEBI" id="CHEBI:78442"/>
        <dbReference type="ChEBI" id="CHEBI:78520"/>
        <dbReference type="EC" id="1.2.1.70"/>
    </reaction>
</comment>
<dbReference type="EC" id="1.2.1.70" evidence="3"/>
<keyword evidence="5 11" id="KW-0560">Oxidoreductase</keyword>
<name>A0A1W1BMS5_9ZZZZ</name>
<accession>A0A1W1BMS5</accession>
<proteinExistence type="inferred from homology"/>
<dbReference type="Gene3D" id="3.40.50.720">
    <property type="entry name" value="NAD(P)-binding Rossmann-like Domain"/>
    <property type="match status" value="1"/>
</dbReference>
<dbReference type="AlphaFoldDB" id="A0A1W1BMS5"/>
<dbReference type="FunFam" id="3.40.50.720:FF:000031">
    <property type="entry name" value="Glutamyl-tRNA reductase"/>
    <property type="match status" value="1"/>
</dbReference>
<dbReference type="PANTHER" id="PTHR43013">
    <property type="entry name" value="GLUTAMYL-TRNA REDUCTASE"/>
    <property type="match status" value="1"/>
</dbReference>
<evidence type="ECO:0000259" key="9">
    <source>
        <dbReference type="Pfam" id="PF01488"/>
    </source>
</evidence>
<dbReference type="InterPro" id="IPR000343">
    <property type="entry name" value="4pyrrol_synth_GluRdtase"/>
</dbReference>
<evidence type="ECO:0000256" key="7">
    <source>
        <dbReference type="ARBA" id="ARBA00047464"/>
    </source>
</evidence>
<comment type="similarity">
    <text evidence="2">Belongs to the glutamyl-tRNA reductase family.</text>
</comment>
<dbReference type="SUPFAM" id="SSF69075">
    <property type="entry name" value="Glutamyl tRNA-reductase dimerization domain"/>
    <property type="match status" value="1"/>
</dbReference>
<evidence type="ECO:0000259" key="10">
    <source>
        <dbReference type="Pfam" id="PF05201"/>
    </source>
</evidence>
<dbReference type="Pfam" id="PF05201">
    <property type="entry name" value="GlutR_N"/>
    <property type="match status" value="1"/>
</dbReference>
<comment type="pathway">
    <text evidence="1">Porphyrin-containing compound metabolism; protoporphyrin-IX biosynthesis; 5-aminolevulinate from L-glutamyl-tRNA(Glu): step 1/2.</text>
</comment>
<dbReference type="FunFam" id="3.30.460.30:FF:000001">
    <property type="entry name" value="Glutamyl-tRNA reductase"/>
    <property type="match status" value="1"/>
</dbReference>
<evidence type="ECO:0000256" key="2">
    <source>
        <dbReference type="ARBA" id="ARBA00005916"/>
    </source>
</evidence>
<evidence type="ECO:0000256" key="1">
    <source>
        <dbReference type="ARBA" id="ARBA00005059"/>
    </source>
</evidence>
<dbReference type="InterPro" id="IPR036453">
    <property type="entry name" value="GluRdtase_dimer_dom_sf"/>
</dbReference>
<dbReference type="Pfam" id="PF01488">
    <property type="entry name" value="Shikimate_DH"/>
    <property type="match status" value="1"/>
</dbReference>
<evidence type="ECO:0000256" key="4">
    <source>
        <dbReference type="ARBA" id="ARBA00022857"/>
    </source>
</evidence>
<keyword evidence="4" id="KW-0521">NADP</keyword>
<evidence type="ECO:0000256" key="6">
    <source>
        <dbReference type="ARBA" id="ARBA00023244"/>
    </source>
</evidence>
<dbReference type="Pfam" id="PF00745">
    <property type="entry name" value="GlutR_dimer"/>
    <property type="match status" value="1"/>
</dbReference>
<dbReference type="CDD" id="cd05213">
    <property type="entry name" value="NAD_bind_Glutamyl_tRNA_reduct"/>
    <property type="match status" value="1"/>
</dbReference>
<evidence type="ECO:0000256" key="3">
    <source>
        <dbReference type="ARBA" id="ARBA00012970"/>
    </source>
</evidence>
<protein>
    <recommendedName>
        <fullName evidence="3">glutamyl-tRNA reductase</fullName>
        <ecNumber evidence="3">1.2.1.70</ecNumber>
    </recommendedName>
</protein>
<dbReference type="GO" id="GO:0008883">
    <property type="term" value="F:glutamyl-tRNA reductase activity"/>
    <property type="evidence" value="ECO:0007669"/>
    <property type="project" value="UniProtKB-EC"/>
</dbReference>
<dbReference type="GO" id="GO:0050661">
    <property type="term" value="F:NADP binding"/>
    <property type="evidence" value="ECO:0007669"/>
    <property type="project" value="InterPro"/>
</dbReference>
<evidence type="ECO:0000256" key="5">
    <source>
        <dbReference type="ARBA" id="ARBA00023002"/>
    </source>
</evidence>